<keyword evidence="2" id="KW-1133">Transmembrane helix</keyword>
<feature type="transmembrane region" description="Helical" evidence="2">
    <location>
        <begin position="380"/>
        <end position="400"/>
    </location>
</feature>
<evidence type="ECO:0000256" key="2">
    <source>
        <dbReference type="SAM" id="Phobius"/>
    </source>
</evidence>
<name>A0A1K2BRV8_STRAR</name>
<keyword evidence="2" id="KW-0812">Transmembrane</keyword>
<feature type="transmembrane region" description="Helical" evidence="2">
    <location>
        <begin position="460"/>
        <end position="482"/>
    </location>
</feature>
<feature type="region of interest" description="Disordered" evidence="1">
    <location>
        <begin position="1"/>
        <end position="55"/>
    </location>
</feature>
<dbReference type="EMBL" id="FPJO01000009">
    <property type="protein sequence ID" value="SFY01503.1"/>
    <property type="molecule type" value="Genomic_DNA"/>
</dbReference>
<evidence type="ECO:0000256" key="1">
    <source>
        <dbReference type="SAM" id="MobiDB-lite"/>
    </source>
</evidence>
<accession>A0A1K2BRV8</accession>
<evidence type="ECO:0000313" key="3">
    <source>
        <dbReference type="EMBL" id="SFY01503.1"/>
    </source>
</evidence>
<evidence type="ECO:0000313" key="4">
    <source>
        <dbReference type="Proteomes" id="UP000181909"/>
    </source>
</evidence>
<reference evidence="3 4" key="1">
    <citation type="submission" date="2016-11" db="EMBL/GenBank/DDBJ databases">
        <authorList>
            <person name="Jaros S."/>
            <person name="Januszkiewicz K."/>
            <person name="Wedrychowicz H."/>
        </authorList>
    </citation>
    <scope>NUCLEOTIDE SEQUENCE [LARGE SCALE GENOMIC DNA]</scope>
    <source>
        <strain evidence="3 4">OK807</strain>
    </source>
</reference>
<feature type="transmembrane region" description="Helical" evidence="2">
    <location>
        <begin position="264"/>
        <end position="297"/>
    </location>
</feature>
<dbReference type="AlphaFoldDB" id="A0A1K2BRV8"/>
<gene>
    <name evidence="3" type="ORF">SAMN02787144_1009124</name>
</gene>
<feature type="transmembrane region" description="Helical" evidence="2">
    <location>
        <begin position="430"/>
        <end position="448"/>
    </location>
</feature>
<feature type="transmembrane region" description="Helical" evidence="2">
    <location>
        <begin position="349"/>
        <end position="374"/>
    </location>
</feature>
<keyword evidence="2" id="KW-0472">Membrane</keyword>
<organism evidence="3 4">
    <name type="scientific">Streptomyces atratus</name>
    <dbReference type="NCBI Taxonomy" id="1893"/>
    <lineage>
        <taxon>Bacteria</taxon>
        <taxon>Bacillati</taxon>
        <taxon>Actinomycetota</taxon>
        <taxon>Actinomycetes</taxon>
        <taxon>Kitasatosporales</taxon>
        <taxon>Streptomycetaceae</taxon>
        <taxon>Streptomyces</taxon>
    </lineage>
</organism>
<dbReference type="Proteomes" id="UP000181909">
    <property type="component" value="Unassembled WGS sequence"/>
</dbReference>
<proteinExistence type="predicted"/>
<feature type="transmembrane region" description="Helical" evidence="2">
    <location>
        <begin position="317"/>
        <end position="337"/>
    </location>
</feature>
<protein>
    <submittedName>
        <fullName evidence="3">Uncharacterized protein</fullName>
    </submittedName>
</protein>
<sequence length="573" mass="60709">MREKYRNGESGMLRTLRTATRRSAGRPVPGPRTGSGSAGPGDPGGSVDRADTAALPNEPFNRRIEVLVAVVDSPDETSLTAQLLEGRGWSVRPWLPRDDTADASALGPGRVGLLVEVRLHGARFGAVQAAVSEIENLARRHQAGMWVVDAFLIEHDLAHDYRSVFHAHRRLLETSALPGSPSPRTWIAALRTSLGVISTVRILKQTGRPSVEALERRLERGTLTGRPYDPQALQLRIPMGMEGRDPDGPPPSPVSAWRLAGPMLAGLGAAGACGIAAAAADGLFMLVPLLVACALVWPVGHEITNRRGEQPLADTIVWGAAAVAPMTVAGLLLALIMPGPPAQVARVTAYMVLGVALCALMLYGLGYALVHSWFSRNANWAVPALVPALALSLPWFGGLLHTMYLKAGFGVPSDAITVSVYWSYAASLKPTGIALGLAAVVLAIAGWLRHYHQWVHARGMVRIGVPLMSLFVIGISLTAGLVGAEAAANRARVAAASGENPAAYYGVQGRLVCVKPVSKGIPVFNGPLANRRSLLTFGTSGDRVWLWDPRRDQSLSVRLEDVVVTEAGASTCG</sequence>